<dbReference type="EMBL" id="MU839833">
    <property type="protein sequence ID" value="KAK1755619.1"/>
    <property type="molecule type" value="Genomic_DNA"/>
</dbReference>
<feature type="chain" id="PRO_5042514062" description="SH3b domain-containing protein" evidence="1">
    <location>
        <begin position="20"/>
        <end position="112"/>
    </location>
</feature>
<gene>
    <name evidence="2" type="ORF">QBC47DRAFT_445805</name>
</gene>
<name>A0AAJ0BC84_9PEZI</name>
<keyword evidence="3" id="KW-1185">Reference proteome</keyword>
<evidence type="ECO:0000256" key="1">
    <source>
        <dbReference type="SAM" id="SignalP"/>
    </source>
</evidence>
<protein>
    <recommendedName>
        <fullName evidence="4">SH3b domain-containing protein</fullName>
    </recommendedName>
</protein>
<evidence type="ECO:0000313" key="2">
    <source>
        <dbReference type="EMBL" id="KAK1755619.1"/>
    </source>
</evidence>
<evidence type="ECO:0000313" key="3">
    <source>
        <dbReference type="Proteomes" id="UP001239445"/>
    </source>
</evidence>
<comment type="caution">
    <text evidence="2">The sequence shown here is derived from an EMBL/GenBank/DDBJ whole genome shotgun (WGS) entry which is preliminary data.</text>
</comment>
<dbReference type="AlphaFoldDB" id="A0AAJ0BC84"/>
<evidence type="ECO:0008006" key="4">
    <source>
        <dbReference type="Google" id="ProtNLM"/>
    </source>
</evidence>
<proteinExistence type="predicted"/>
<keyword evidence="1" id="KW-0732">Signal</keyword>
<accession>A0AAJ0BC84</accession>
<dbReference type="Proteomes" id="UP001239445">
    <property type="component" value="Unassembled WGS sequence"/>
</dbReference>
<organism evidence="2 3">
    <name type="scientific">Echria macrotheca</name>
    <dbReference type="NCBI Taxonomy" id="438768"/>
    <lineage>
        <taxon>Eukaryota</taxon>
        <taxon>Fungi</taxon>
        <taxon>Dikarya</taxon>
        <taxon>Ascomycota</taxon>
        <taxon>Pezizomycotina</taxon>
        <taxon>Sordariomycetes</taxon>
        <taxon>Sordariomycetidae</taxon>
        <taxon>Sordariales</taxon>
        <taxon>Schizotheciaceae</taxon>
        <taxon>Echria</taxon>
    </lineage>
</organism>
<sequence>MNTLVTSFLVLIPCAAAAALSIPPRDSDTQATAQTCRVEGTVAPVNCRGGAGRAYPVVGTLEPGEYFSVGCTVEGEGIDGESAWGYVSSLGCWVSIRWADLGCKRALETCQG</sequence>
<reference evidence="2" key="1">
    <citation type="submission" date="2023-06" db="EMBL/GenBank/DDBJ databases">
        <title>Genome-scale phylogeny and comparative genomics of the fungal order Sordariales.</title>
        <authorList>
            <consortium name="Lawrence Berkeley National Laboratory"/>
            <person name="Hensen N."/>
            <person name="Bonometti L."/>
            <person name="Westerberg I."/>
            <person name="Brannstrom I.O."/>
            <person name="Guillou S."/>
            <person name="Cros-Aarteil S."/>
            <person name="Calhoun S."/>
            <person name="Haridas S."/>
            <person name="Kuo A."/>
            <person name="Mondo S."/>
            <person name="Pangilinan J."/>
            <person name="Riley R."/>
            <person name="Labutti K."/>
            <person name="Andreopoulos B."/>
            <person name="Lipzen A."/>
            <person name="Chen C."/>
            <person name="Yanf M."/>
            <person name="Daum C."/>
            <person name="Ng V."/>
            <person name="Clum A."/>
            <person name="Steindorff A."/>
            <person name="Ohm R."/>
            <person name="Martin F."/>
            <person name="Silar P."/>
            <person name="Natvig D."/>
            <person name="Lalanne C."/>
            <person name="Gautier V."/>
            <person name="Ament-Velasquez S.L."/>
            <person name="Kruys A."/>
            <person name="Hutchinson M.I."/>
            <person name="Powell A.J."/>
            <person name="Barry K."/>
            <person name="Miller A.N."/>
            <person name="Grigoriev I.V."/>
            <person name="Debuchy R."/>
            <person name="Gladieux P."/>
            <person name="Thoren M.H."/>
            <person name="Johannesson H."/>
        </authorList>
    </citation>
    <scope>NUCLEOTIDE SEQUENCE</scope>
    <source>
        <strain evidence="2">PSN4</strain>
    </source>
</reference>
<feature type="signal peptide" evidence="1">
    <location>
        <begin position="1"/>
        <end position="19"/>
    </location>
</feature>